<dbReference type="InterPro" id="IPR000297">
    <property type="entry name" value="PPIase_PpiC"/>
</dbReference>
<name>A0ABY6G5C3_9BURK</name>
<keyword evidence="4 7" id="KW-0697">Rotamase</keyword>
<protein>
    <recommendedName>
        <fullName evidence="7">Chaperone SurA</fullName>
    </recommendedName>
    <alternativeName>
        <fullName evidence="7">Peptidyl-prolyl cis-trans isomerase SurA</fullName>
        <shortName evidence="7">PPIase SurA</shortName>
        <ecNumber evidence="7">5.2.1.8</ecNumber>
    </alternativeName>
    <alternativeName>
        <fullName evidence="7">Rotamase SurA</fullName>
    </alternativeName>
</protein>
<proteinExistence type="inferred from homology"/>
<keyword evidence="1 7" id="KW-0732">Signal</keyword>
<feature type="chain" id="PRO_5044905166" description="Chaperone SurA" evidence="7">
    <location>
        <begin position="29"/>
        <end position="466"/>
    </location>
</feature>
<evidence type="ECO:0000256" key="1">
    <source>
        <dbReference type="ARBA" id="ARBA00022729"/>
    </source>
</evidence>
<dbReference type="HAMAP" id="MF_01183">
    <property type="entry name" value="Chaperone_SurA"/>
    <property type="match status" value="1"/>
</dbReference>
<dbReference type="InterPro" id="IPR023058">
    <property type="entry name" value="PPIase_PpiC_CS"/>
</dbReference>
<reference evidence="9" key="1">
    <citation type="submission" date="2022-09" db="EMBL/GenBank/DDBJ databases">
        <title>The complete genome of Acidovorax sp. 5MLIR.</title>
        <authorList>
            <person name="Liu L."/>
            <person name="Yue J."/>
            <person name="Yang F."/>
            <person name="Yuan J."/>
            <person name="Li L."/>
        </authorList>
    </citation>
    <scope>NUCLEOTIDE SEQUENCE</scope>
    <source>
        <strain evidence="9">5MLIR</strain>
    </source>
</reference>
<dbReference type="InterPro" id="IPR027304">
    <property type="entry name" value="Trigger_fact/SurA_dom_sf"/>
</dbReference>
<keyword evidence="6 7" id="KW-0413">Isomerase</keyword>
<comment type="subcellular location">
    <subcellularLocation>
        <location evidence="7">Periplasm</location>
    </subcellularLocation>
    <text evidence="7">Is capable of associating with the outer membrane.</text>
</comment>
<keyword evidence="5 7" id="KW-0143">Chaperone</keyword>
<dbReference type="Pfam" id="PF00639">
    <property type="entry name" value="Rotamase"/>
    <property type="match status" value="2"/>
</dbReference>
<comment type="domain">
    <text evidence="7">The PPIase activity resides only in the second parvulin domain. The N-terminal region and the C-terminal tail are necessary and sufficient for the chaperone activity of SurA. The PPIase activity is dispensable for SurA to function as a chaperone. The N-terminal region and the C-terminal tail are also required for porin recognition.</text>
</comment>
<evidence type="ECO:0000256" key="2">
    <source>
        <dbReference type="ARBA" id="ARBA00022737"/>
    </source>
</evidence>
<sequence precursor="true">MRLSSLNPRTLAMGLVCLATLAAGGAQAQGLRPSGGTGASLSKALDSSVRAVPGNTGVRSADYIVAVVNSEPVTNTEVRNRMARVAQSVSEQGGKLPPEDVLAREVLERLIVEKAQLQSAREQGLKVDDYAVEQAAQNVARQNGLSLEQMLARLASDGISATRFREELRSQLLLQRLREREVDGRVRVSELDIDQYIKEQRSSGDLSATALNLGHVFIPVPENAAPAVVAEREARANEALGKLRAGQDFAAVVREYSEAPEAREGGALGMRPADRYPELFMRAVGGSPKGALIGPLRSGAGFHLLKVLDRSQQGVPAVVTQNHARHILLRPSEQLNERQAAERLADYRRRVQAGQARFEDLARDHSQDGSAKQGGDLGWAGPGAYVPEFEEALNQLQPGEVSAPVVSRFGVHLIQLIERRQATLTPREQRDMLRNVVREQKLEKAYSTWVQEVRGRAYVEYRDPPQ</sequence>
<dbReference type="InterPro" id="IPR015391">
    <property type="entry name" value="SurA_N"/>
</dbReference>
<feature type="signal peptide" evidence="7">
    <location>
        <begin position="1"/>
        <end position="28"/>
    </location>
</feature>
<comment type="catalytic activity">
    <reaction evidence="7">
        <text>[protein]-peptidylproline (omega=180) = [protein]-peptidylproline (omega=0)</text>
        <dbReference type="Rhea" id="RHEA:16237"/>
        <dbReference type="Rhea" id="RHEA-COMP:10747"/>
        <dbReference type="Rhea" id="RHEA-COMP:10748"/>
        <dbReference type="ChEBI" id="CHEBI:83833"/>
        <dbReference type="ChEBI" id="CHEBI:83834"/>
        <dbReference type="EC" id="5.2.1.8"/>
    </reaction>
</comment>
<dbReference type="InterPro" id="IPR046357">
    <property type="entry name" value="PPIase_dom_sf"/>
</dbReference>
<keyword evidence="10" id="KW-1185">Reference proteome</keyword>
<evidence type="ECO:0000313" key="10">
    <source>
        <dbReference type="Proteomes" id="UP001162800"/>
    </source>
</evidence>
<dbReference type="Gene3D" id="1.10.4030.10">
    <property type="entry name" value="Porin chaperone SurA, peptide-binding domain"/>
    <property type="match status" value="1"/>
</dbReference>
<evidence type="ECO:0000256" key="6">
    <source>
        <dbReference type="ARBA" id="ARBA00023235"/>
    </source>
</evidence>
<dbReference type="EMBL" id="CP106881">
    <property type="protein sequence ID" value="UYG50189.1"/>
    <property type="molecule type" value="Genomic_DNA"/>
</dbReference>
<dbReference type="SUPFAM" id="SSF109998">
    <property type="entry name" value="Triger factor/SurA peptide-binding domain-like"/>
    <property type="match status" value="1"/>
</dbReference>
<comment type="function">
    <text evidence="7">Chaperone involved in the correct folding and assembly of outer membrane proteins. Recognizes specific patterns of aromatic residues and the orientation of their side chains, which are found more frequently in integral outer membrane proteins. May act in both early periplasmic and late outer membrane-associated steps of protein maturation.</text>
</comment>
<dbReference type="InterPro" id="IPR050280">
    <property type="entry name" value="OMP_Chaperone_SurA"/>
</dbReference>
<keyword evidence="2 7" id="KW-0677">Repeat</keyword>
<keyword evidence="3 7" id="KW-0574">Periplasm</keyword>
<evidence type="ECO:0000259" key="8">
    <source>
        <dbReference type="PROSITE" id="PS50198"/>
    </source>
</evidence>
<dbReference type="PANTHER" id="PTHR47637">
    <property type="entry name" value="CHAPERONE SURA"/>
    <property type="match status" value="1"/>
</dbReference>
<dbReference type="Proteomes" id="UP001162800">
    <property type="component" value="Chromosome"/>
</dbReference>
<dbReference type="Pfam" id="PF09312">
    <property type="entry name" value="SurA_N"/>
    <property type="match status" value="1"/>
</dbReference>
<feature type="domain" description="PpiC" evidence="8">
    <location>
        <begin position="208"/>
        <end position="309"/>
    </location>
</feature>
<dbReference type="SUPFAM" id="SSF54534">
    <property type="entry name" value="FKBP-like"/>
    <property type="match status" value="2"/>
</dbReference>
<dbReference type="PROSITE" id="PS01096">
    <property type="entry name" value="PPIC_PPIASE_1"/>
    <property type="match status" value="1"/>
</dbReference>
<gene>
    <name evidence="7" type="primary">surA</name>
    <name evidence="9" type="ORF">M9799_08640</name>
</gene>
<evidence type="ECO:0000256" key="5">
    <source>
        <dbReference type="ARBA" id="ARBA00023186"/>
    </source>
</evidence>
<evidence type="ECO:0000256" key="3">
    <source>
        <dbReference type="ARBA" id="ARBA00022764"/>
    </source>
</evidence>
<dbReference type="EC" id="5.2.1.8" evidence="7"/>
<dbReference type="RefSeq" id="WP_231042849.1">
    <property type="nucleotide sequence ID" value="NZ_CP106881.1"/>
</dbReference>
<dbReference type="InterPro" id="IPR023034">
    <property type="entry name" value="PPIase_SurA"/>
</dbReference>
<evidence type="ECO:0000256" key="4">
    <source>
        <dbReference type="ARBA" id="ARBA00023110"/>
    </source>
</evidence>
<organism evidence="9 10">
    <name type="scientific">Comamonas endophytica</name>
    <dbReference type="NCBI Taxonomy" id="2949090"/>
    <lineage>
        <taxon>Bacteria</taxon>
        <taxon>Pseudomonadati</taxon>
        <taxon>Pseudomonadota</taxon>
        <taxon>Betaproteobacteria</taxon>
        <taxon>Burkholderiales</taxon>
        <taxon>Comamonadaceae</taxon>
        <taxon>Comamonas</taxon>
    </lineage>
</organism>
<dbReference type="Gene3D" id="3.10.50.40">
    <property type="match status" value="2"/>
</dbReference>
<evidence type="ECO:0000313" key="9">
    <source>
        <dbReference type="EMBL" id="UYG50189.1"/>
    </source>
</evidence>
<accession>A0ABY6G5C3</accession>
<feature type="domain" description="PpiC" evidence="8">
    <location>
        <begin position="319"/>
        <end position="418"/>
    </location>
</feature>
<dbReference type="PROSITE" id="PS50198">
    <property type="entry name" value="PPIC_PPIASE_2"/>
    <property type="match status" value="2"/>
</dbReference>
<dbReference type="GO" id="GO:0003755">
    <property type="term" value="F:peptidyl-prolyl cis-trans isomerase activity"/>
    <property type="evidence" value="ECO:0007669"/>
    <property type="project" value="UniProtKB-EC"/>
</dbReference>
<dbReference type="PANTHER" id="PTHR47637:SF1">
    <property type="entry name" value="CHAPERONE SURA"/>
    <property type="match status" value="1"/>
</dbReference>
<evidence type="ECO:0000256" key="7">
    <source>
        <dbReference type="HAMAP-Rule" id="MF_01183"/>
    </source>
</evidence>